<dbReference type="Pfam" id="PF13340">
    <property type="entry name" value="DUF4096"/>
    <property type="match status" value="1"/>
</dbReference>
<sequence length="138" mass="16021">MEHDPTPRDDAATAAANAQRRAIALDDGEWEAFKRALGEPALVRAGSERDDRRFVDAALSVMTGHCYWTDLPAQDYGNWVSNYRRNRRWMARGVWLRALRSGALPQAWAQRIAQYAQRQDQERARRGARKRERLLRQE</sequence>
<gene>
    <name evidence="2" type="ORF">GLE_5467</name>
</gene>
<dbReference type="InterPro" id="IPR025161">
    <property type="entry name" value="IS402-like_dom"/>
</dbReference>
<dbReference type="PATRIC" id="fig|69.6.peg.5382"/>
<accession>A0A0S2DRJ0</accession>
<proteinExistence type="predicted"/>
<organism evidence="2 3">
    <name type="scientific">Lysobacter enzymogenes</name>
    <dbReference type="NCBI Taxonomy" id="69"/>
    <lineage>
        <taxon>Bacteria</taxon>
        <taxon>Pseudomonadati</taxon>
        <taxon>Pseudomonadota</taxon>
        <taxon>Gammaproteobacteria</taxon>
        <taxon>Lysobacterales</taxon>
        <taxon>Lysobacteraceae</taxon>
        <taxon>Lysobacter</taxon>
    </lineage>
</organism>
<name>A0A0S2DRJ0_LYSEN</name>
<feature type="domain" description="Insertion element IS402-like" evidence="1">
    <location>
        <begin position="25"/>
        <end position="97"/>
    </location>
</feature>
<evidence type="ECO:0000313" key="3">
    <source>
        <dbReference type="Proteomes" id="UP000061569"/>
    </source>
</evidence>
<evidence type="ECO:0000259" key="1">
    <source>
        <dbReference type="Pfam" id="PF13340"/>
    </source>
</evidence>
<protein>
    <submittedName>
        <fullName evidence="2">Insertion sequence transposase protein</fullName>
    </submittedName>
</protein>
<dbReference type="Proteomes" id="UP000061569">
    <property type="component" value="Chromosome"/>
</dbReference>
<dbReference type="RefSeq" id="WP_057949830.1">
    <property type="nucleotide sequence ID" value="NZ_CP067396.1"/>
</dbReference>
<dbReference type="EMBL" id="CP013140">
    <property type="protein sequence ID" value="ALN60808.1"/>
    <property type="molecule type" value="Genomic_DNA"/>
</dbReference>
<dbReference type="AlphaFoldDB" id="A0A0S2DRJ0"/>
<evidence type="ECO:0000313" key="2">
    <source>
        <dbReference type="EMBL" id="ALN60808.1"/>
    </source>
</evidence>
<reference evidence="2 3" key="1">
    <citation type="submission" date="2015-11" db="EMBL/GenBank/DDBJ databases">
        <title>Genome sequences of Lysobacter enzymogenes strain C3 and Lysobacter antibioticus ATCC 29479.</title>
        <authorList>
            <person name="Kobayashi D.Y."/>
        </authorList>
    </citation>
    <scope>NUCLEOTIDE SEQUENCE [LARGE SCALE GENOMIC DNA]</scope>
    <source>
        <strain evidence="2 3">C3</strain>
    </source>
</reference>
<dbReference type="KEGG" id="lez:GLE_5467"/>